<evidence type="ECO:0000256" key="6">
    <source>
        <dbReference type="ARBA" id="ARBA00023242"/>
    </source>
</evidence>
<feature type="region of interest" description="Disordered" evidence="7">
    <location>
        <begin position="436"/>
        <end position="536"/>
    </location>
</feature>
<keyword evidence="6" id="KW-0539">Nucleus</keyword>
<feature type="compositionally biased region" description="Basic and acidic residues" evidence="7">
    <location>
        <begin position="591"/>
        <end position="600"/>
    </location>
</feature>
<dbReference type="SMART" id="SM00443">
    <property type="entry name" value="G_patch"/>
    <property type="match status" value="1"/>
</dbReference>
<dbReference type="EMBL" id="KQ965750">
    <property type="protein sequence ID" value="KXS16826.1"/>
    <property type="molecule type" value="Genomic_DNA"/>
</dbReference>
<dbReference type="STRING" id="1344416.A0A139AJ60"/>
<dbReference type="PROSITE" id="PS50174">
    <property type="entry name" value="G_PATCH"/>
    <property type="match status" value="1"/>
</dbReference>
<dbReference type="InterPro" id="IPR000467">
    <property type="entry name" value="G_patch_dom"/>
</dbReference>
<protein>
    <recommendedName>
        <fullName evidence="8">G-patch domain-containing protein</fullName>
    </recommendedName>
</protein>
<dbReference type="PANTHER" id="PTHR46297:SF1">
    <property type="entry name" value="ZINC FINGER CCCH-TYPE WITH G PATCH DOMAIN-CONTAINING PROTEIN"/>
    <property type="match status" value="1"/>
</dbReference>
<dbReference type="GO" id="GO:0008270">
    <property type="term" value="F:zinc ion binding"/>
    <property type="evidence" value="ECO:0007669"/>
    <property type="project" value="UniProtKB-KW"/>
</dbReference>
<dbReference type="CDD" id="cd20384">
    <property type="entry name" value="Tudor_ZGPAT"/>
    <property type="match status" value="1"/>
</dbReference>
<keyword evidence="5" id="KW-0238">DNA-binding</keyword>
<feature type="compositionally biased region" description="Polar residues" evidence="7">
    <location>
        <begin position="510"/>
        <end position="521"/>
    </location>
</feature>
<proteinExistence type="predicted"/>
<evidence type="ECO:0000313" key="10">
    <source>
        <dbReference type="Proteomes" id="UP000070544"/>
    </source>
</evidence>
<reference evidence="9 10" key="1">
    <citation type="journal article" date="2015" name="Genome Biol. Evol.">
        <title>Phylogenomic analyses indicate that early fungi evolved digesting cell walls of algal ancestors of land plants.</title>
        <authorList>
            <person name="Chang Y."/>
            <person name="Wang S."/>
            <person name="Sekimoto S."/>
            <person name="Aerts A.L."/>
            <person name="Choi C."/>
            <person name="Clum A."/>
            <person name="LaButti K.M."/>
            <person name="Lindquist E.A."/>
            <person name="Yee Ngan C."/>
            <person name="Ohm R.A."/>
            <person name="Salamov A.A."/>
            <person name="Grigoriev I.V."/>
            <person name="Spatafora J.W."/>
            <person name="Berbee M.L."/>
        </authorList>
    </citation>
    <scope>NUCLEOTIDE SEQUENCE [LARGE SCALE GENOMIC DNA]</scope>
    <source>
        <strain evidence="9 10">JEL478</strain>
    </source>
</reference>
<dbReference type="Gene3D" id="2.30.30.140">
    <property type="match status" value="1"/>
</dbReference>
<evidence type="ECO:0000259" key="8">
    <source>
        <dbReference type="PROSITE" id="PS50174"/>
    </source>
</evidence>
<dbReference type="GO" id="GO:0001227">
    <property type="term" value="F:DNA-binding transcription repressor activity, RNA polymerase II-specific"/>
    <property type="evidence" value="ECO:0007669"/>
    <property type="project" value="TreeGrafter"/>
</dbReference>
<keyword evidence="4" id="KW-0862">Zinc</keyword>
<evidence type="ECO:0000256" key="7">
    <source>
        <dbReference type="SAM" id="MobiDB-lite"/>
    </source>
</evidence>
<feature type="region of interest" description="Disordered" evidence="7">
    <location>
        <begin position="284"/>
        <end position="387"/>
    </location>
</feature>
<organism evidence="9 10">
    <name type="scientific">Gonapodya prolifera (strain JEL478)</name>
    <name type="common">Monoblepharis prolifera</name>
    <dbReference type="NCBI Taxonomy" id="1344416"/>
    <lineage>
        <taxon>Eukaryota</taxon>
        <taxon>Fungi</taxon>
        <taxon>Fungi incertae sedis</taxon>
        <taxon>Chytridiomycota</taxon>
        <taxon>Chytridiomycota incertae sedis</taxon>
        <taxon>Monoblepharidomycetes</taxon>
        <taxon>Monoblepharidales</taxon>
        <taxon>Gonapodyaceae</taxon>
        <taxon>Gonapodya</taxon>
    </lineage>
</organism>
<feature type="domain" description="G-patch" evidence="8">
    <location>
        <begin position="391"/>
        <end position="437"/>
    </location>
</feature>
<feature type="compositionally biased region" description="Basic residues" evidence="7">
    <location>
        <begin position="495"/>
        <end position="506"/>
    </location>
</feature>
<evidence type="ECO:0000256" key="3">
    <source>
        <dbReference type="ARBA" id="ARBA00022771"/>
    </source>
</evidence>
<feature type="compositionally biased region" description="Basic residues" evidence="7">
    <location>
        <begin position="441"/>
        <end position="451"/>
    </location>
</feature>
<dbReference type="GO" id="GO:0000978">
    <property type="term" value="F:RNA polymerase II cis-regulatory region sequence-specific DNA binding"/>
    <property type="evidence" value="ECO:0007669"/>
    <property type="project" value="TreeGrafter"/>
</dbReference>
<dbReference type="Proteomes" id="UP000070544">
    <property type="component" value="Unassembled WGS sequence"/>
</dbReference>
<name>A0A139AJ60_GONPJ</name>
<evidence type="ECO:0000256" key="5">
    <source>
        <dbReference type="ARBA" id="ARBA00023125"/>
    </source>
</evidence>
<dbReference type="OrthoDB" id="4822at2759"/>
<keyword evidence="3" id="KW-0863">Zinc-finger</keyword>
<feature type="region of interest" description="Disordered" evidence="7">
    <location>
        <begin position="591"/>
        <end position="610"/>
    </location>
</feature>
<dbReference type="GO" id="GO:0005634">
    <property type="term" value="C:nucleus"/>
    <property type="evidence" value="ECO:0007669"/>
    <property type="project" value="UniProtKB-SubCell"/>
</dbReference>
<sequence>MEDAADGSIESELRDAEELLALDPENVELAALVADLRELAALSAAAAPLTESEPLDAPPPAHVPALGEKVCAPYPTPDGLHIYLLAGIVSRIDETSSMSGIGVEAAQAAEQARSPASNEPLKGELNSATDADITGAATAKESSEATPLTPSIVSGPFVSVLLLTPPTSDLANFGLHLAAGYLLPYEASLSSALDLSLHRDPTDPHQTTSDDLKPGARVWARFYPRGSRGKAEEAWYPATVRAVQGGGATYRVVYEGYEKEGEGVLGHDDVFPLVDVGLGGGAEGAGDGNRVGGDGEGSRHGGLGYNGDSDADSHVPRKRHWDGGDSESESDMVSSGSYDDMSDESGFYTDDAEDSDASSSSFRPSFGHMPNPPLPPHSSSHPPLAEWESHTRGIASRLMLRMGFVPGTGLGKDGQGRVEPVEVEIRGAGWGLDYREEETHKGKRRGGRRKRKDADGGRGGHGAGGRRRGGNSKDESTGDGKSNVFGFLEGVLNQKHQRHQGSHHNHHQETQSNRPGTSGSRSKASPATPPADAASAARTTLLQLSLLLPRLRSDLVRAESRLAANAKQPAVRKEYERMVGEIKDRIERAEAKEKEAERVVGKGGKAKGRM</sequence>
<dbReference type="PANTHER" id="PTHR46297">
    <property type="entry name" value="ZINC FINGER CCCH-TYPE WITH G PATCH DOMAIN-CONTAINING PROTEIN"/>
    <property type="match status" value="1"/>
</dbReference>
<evidence type="ECO:0000256" key="2">
    <source>
        <dbReference type="ARBA" id="ARBA00022723"/>
    </source>
</evidence>
<dbReference type="Pfam" id="PF01585">
    <property type="entry name" value="G-patch"/>
    <property type="match status" value="1"/>
</dbReference>
<evidence type="ECO:0000313" key="9">
    <source>
        <dbReference type="EMBL" id="KXS16826.1"/>
    </source>
</evidence>
<accession>A0A139AJ60</accession>
<dbReference type="AlphaFoldDB" id="A0A139AJ60"/>
<comment type="subcellular location">
    <subcellularLocation>
        <location evidence="1">Nucleus</location>
    </subcellularLocation>
</comment>
<evidence type="ECO:0000256" key="4">
    <source>
        <dbReference type="ARBA" id="ARBA00022833"/>
    </source>
</evidence>
<keyword evidence="2" id="KW-0479">Metal-binding</keyword>
<keyword evidence="10" id="KW-1185">Reference proteome</keyword>
<evidence type="ECO:0000256" key="1">
    <source>
        <dbReference type="ARBA" id="ARBA00004123"/>
    </source>
</evidence>
<feature type="compositionally biased region" description="Low complexity" evidence="7">
    <location>
        <begin position="522"/>
        <end position="536"/>
    </location>
</feature>
<feature type="compositionally biased region" description="Gly residues" evidence="7">
    <location>
        <begin position="284"/>
        <end position="305"/>
    </location>
</feature>
<gene>
    <name evidence="9" type="ORF">M427DRAFT_55169</name>
</gene>